<protein>
    <submittedName>
        <fullName evidence="1">Uncharacterized protein</fullName>
    </submittedName>
</protein>
<evidence type="ECO:0000313" key="2">
    <source>
        <dbReference type="Proteomes" id="UP000078046"/>
    </source>
</evidence>
<gene>
    <name evidence="1" type="ORF">A3Q56_02911</name>
</gene>
<reference evidence="1 2" key="1">
    <citation type="submission" date="2016-04" db="EMBL/GenBank/DDBJ databases">
        <title>The genome of Intoshia linei affirms orthonectids as highly simplified spiralians.</title>
        <authorList>
            <person name="Mikhailov K.V."/>
            <person name="Slusarev G.S."/>
            <person name="Nikitin M.A."/>
            <person name="Logacheva M.D."/>
            <person name="Penin A."/>
            <person name="Aleoshin V."/>
            <person name="Panchin Y.V."/>
        </authorList>
    </citation>
    <scope>NUCLEOTIDE SEQUENCE [LARGE SCALE GENOMIC DNA]</scope>
    <source>
        <strain evidence="1">Intl2013</strain>
        <tissue evidence="1">Whole animal</tissue>
    </source>
</reference>
<proteinExistence type="predicted"/>
<keyword evidence="2" id="KW-1185">Reference proteome</keyword>
<dbReference type="EMBL" id="LWCA01000301">
    <property type="protein sequence ID" value="OAF69320.1"/>
    <property type="molecule type" value="Genomic_DNA"/>
</dbReference>
<comment type="caution">
    <text evidence="1">The sequence shown here is derived from an EMBL/GenBank/DDBJ whole genome shotgun (WGS) entry which is preliminary data.</text>
</comment>
<dbReference type="AlphaFoldDB" id="A0A177B5C1"/>
<name>A0A177B5C1_9BILA</name>
<organism evidence="1 2">
    <name type="scientific">Intoshia linei</name>
    <dbReference type="NCBI Taxonomy" id="1819745"/>
    <lineage>
        <taxon>Eukaryota</taxon>
        <taxon>Metazoa</taxon>
        <taxon>Spiralia</taxon>
        <taxon>Lophotrochozoa</taxon>
        <taxon>Mesozoa</taxon>
        <taxon>Orthonectida</taxon>
        <taxon>Rhopaluridae</taxon>
        <taxon>Intoshia</taxon>
    </lineage>
</organism>
<dbReference type="Proteomes" id="UP000078046">
    <property type="component" value="Unassembled WGS sequence"/>
</dbReference>
<sequence length="539" mass="63349">MLINWFTDKFDNIIMDSHDSSKCIDVIEQSTNQILLISNELWKNVNLISGYQFAGYFSNAFRIFINKYICELEGILKRYYLSIVDILNESNYQYYFKIALIVNFVDRFNTDINTFMDSLCQSDNDQESKLHSNIFKKYIQSLDLNQPNAATAFIRINRLINKFYEFCLTVIFDVLSIPINKEFVQINKFEIQCDDEQIYPSCHILNICNYLNHLNVHLEPICKSIKPAKLMEQLLTDENVDRSRNDSFVVYCWIQVVEMFLKKIMQLLSEDNKNAKIFCDSNTVYWQLPYINTNFCYVGGEDDASPIEKPFPKKKMLSMMRELKTNMDNEPWEFSKYNDTYSWDNLSKSLMVDDPNLTQAVMSCPKISSLDFLYQYDILRDFNVEVKVNYSRQMVEADSLQRTNNLNFDRDSLSSIVHKYLSSCISLFPQTIKIIDMKESSFLMTMKNGVRPYCVRCGYTTIIKQIYKSKCTIKRDDLIPDTLKSLVELNLRYESIEIEAELNDLNEVDDVKPVAEKYIENHNKELHLSNIIKQVINDL</sequence>
<accession>A0A177B5C1</accession>
<evidence type="ECO:0000313" key="1">
    <source>
        <dbReference type="EMBL" id="OAF69320.1"/>
    </source>
</evidence>